<dbReference type="AlphaFoldDB" id="A0A1Z5RPF3"/>
<evidence type="ECO:0000256" key="21">
    <source>
        <dbReference type="ARBA" id="ARBA00048679"/>
    </source>
</evidence>
<keyword evidence="11 26" id="KW-0732">Signal</keyword>
<dbReference type="GO" id="GO:0005886">
    <property type="term" value="C:plasma membrane"/>
    <property type="evidence" value="ECO:0007669"/>
    <property type="project" value="UniProtKB-SubCell"/>
</dbReference>
<accession>A0A1Z5RPF3</accession>
<evidence type="ECO:0000256" key="22">
    <source>
        <dbReference type="ARBA" id="ARBA00054320"/>
    </source>
</evidence>
<dbReference type="FunFam" id="3.80.10.10:FF:000095">
    <property type="entry name" value="LRR receptor-like serine/threonine-protein kinase GSO1"/>
    <property type="match status" value="2"/>
</dbReference>
<dbReference type="PROSITE" id="PS00107">
    <property type="entry name" value="PROTEIN_KINASE_ATP"/>
    <property type="match status" value="1"/>
</dbReference>
<keyword evidence="6" id="KW-0723">Serine/threonine-protein kinase</keyword>
<evidence type="ECO:0000313" key="29">
    <source>
        <dbReference type="Proteomes" id="UP000000768"/>
    </source>
</evidence>
<comment type="subcellular location">
    <subcellularLocation>
        <location evidence="1">Cell membrane</location>
        <topology evidence="1">Single-pass membrane protein</topology>
    </subcellularLocation>
    <subcellularLocation>
        <location evidence="2">Endoplasmic reticulum membrane</location>
        <topology evidence="2">Single-pass membrane protein</topology>
    </subcellularLocation>
</comment>
<dbReference type="GO" id="GO:0005524">
    <property type="term" value="F:ATP binding"/>
    <property type="evidence" value="ECO:0007669"/>
    <property type="project" value="UniProtKB-UniRule"/>
</dbReference>
<reference evidence="29" key="2">
    <citation type="journal article" date="2018" name="Plant J.">
        <title>The Sorghum bicolor reference genome: improved assembly, gene annotations, a transcriptome atlas, and signatures of genome organization.</title>
        <authorList>
            <person name="McCormick R.F."/>
            <person name="Truong S.K."/>
            <person name="Sreedasyam A."/>
            <person name="Jenkins J."/>
            <person name="Shu S."/>
            <person name="Sims D."/>
            <person name="Kennedy M."/>
            <person name="Amirebrahimi M."/>
            <person name="Weers B.D."/>
            <person name="McKinley B."/>
            <person name="Mattison A."/>
            <person name="Morishige D.T."/>
            <person name="Grimwood J."/>
            <person name="Schmutz J."/>
            <person name="Mullet J.E."/>
        </authorList>
    </citation>
    <scope>NUCLEOTIDE SEQUENCE [LARGE SCALE GENOMIC DNA]</scope>
    <source>
        <strain evidence="29">cv. BTx623</strain>
    </source>
</reference>
<dbReference type="InterPro" id="IPR001611">
    <property type="entry name" value="Leu-rich_rpt"/>
</dbReference>
<evidence type="ECO:0000256" key="14">
    <source>
        <dbReference type="ARBA" id="ARBA00022777"/>
    </source>
</evidence>
<keyword evidence="7" id="KW-0597">Phosphoprotein</keyword>
<evidence type="ECO:0000256" key="3">
    <source>
        <dbReference type="ARBA" id="ARBA00008684"/>
    </source>
</evidence>
<dbReference type="InterPro" id="IPR051420">
    <property type="entry name" value="Ser_Thr_Kinases_DiverseReg"/>
</dbReference>
<dbReference type="EC" id="2.7.11.1" evidence="4"/>
<evidence type="ECO:0000256" key="5">
    <source>
        <dbReference type="ARBA" id="ARBA00022475"/>
    </source>
</evidence>
<keyword evidence="16" id="KW-1133">Transmembrane helix</keyword>
<sequence>MLMLLALLVISHGVGNISCSTVPENSTDMLALLDFKAVITNDPSGSLSSWNTSIHYCKWRGVTCNTKNHGRVTALRLYNQGLSGSISPSVGNLTFLHTLDLSTNQFSGQIPHLNNLQKMQILNLSYNSLDGVIPDTLTNCSNLKQLHLYHNLLNGAIPREIGLLKNLVFFALNNNNLTGTIPPSLGNITHIKEFYLQVNHLKGTIPDELGHFSNISMLGLGGNMLSGTIPLSLFNLSLLQVLELRTNQLRGSLPSNMGDRFSNLQKLLLGENWLKGRIPDSLGNATTLKQLVLQTNNFTGQIPSSFGKLSSLSELDLGSNMLEAKDSESWEFLHALENCSALRVLALSNNQLQGVIPNSVGNLTANLQYLFLGGNKLSGTVPSSIGKLAGLIYLTLDGNSLIGSIDGWIRNLKNLQYLYLSENNLSGPIPPIIGNLTQLARLLLDNNGFEEGSIPLEISNLKQLINLELASNKLITGEIPDDLTLCQYLVTIDMEHNFIVGNIPESVGSLESLNKLSLAHNNLSGTIPAALGSLKLLNMLDLSYNNLQGEIPRDGIFRNASAVYLDGNMGLCGGAFDLHMPSCPSFSERIESKCTWFNIFTPIVGFMSLIMFIYKFPRISYKDIAEATRNFSELNLIGRGSYGSVYRGKLTLAKIQVAIKVFDLGIQCADRSFLSECEALRAIKHRNIVPILTACSTIDNKGNDFRALVYEFMSNGNLDTWLHHRCAGVAPKYLTLAQRISIAVGIADALAYLHNDCGRPIIHCDLKPTNILLDDDMNAHLGDFGISRLLRDFPSTTLGHSGSNGSVTVKGTIGYISPEYAQSVHASTCGDVYTFGIVLLEMQMLIGKRPTDSMFEGEMNIVSFVEKNFPKQMSHIIDAHLQEECMSKRFLLARVERGNEVHQCLMSLVGIALSCTRLLPSQRMNMRQRYSLTYEPKEHIHRLIKSK</sequence>
<keyword evidence="10" id="KW-0812">Transmembrane</keyword>
<dbReference type="FunFam" id="3.80.10.10:FF:000565">
    <property type="entry name" value="Leucine-rich repeat receptor-like kinase protein FLORAL ORGAN NUMBER1"/>
    <property type="match status" value="1"/>
</dbReference>
<evidence type="ECO:0000256" key="16">
    <source>
        <dbReference type="ARBA" id="ARBA00022989"/>
    </source>
</evidence>
<gene>
    <name evidence="28" type="ORF">SORBI_3004G217500</name>
</gene>
<dbReference type="InterPro" id="IPR000719">
    <property type="entry name" value="Prot_kinase_dom"/>
</dbReference>
<evidence type="ECO:0000256" key="19">
    <source>
        <dbReference type="ARBA" id="ARBA00023180"/>
    </source>
</evidence>
<dbReference type="InterPro" id="IPR013210">
    <property type="entry name" value="LRR_N_plant-typ"/>
</dbReference>
<evidence type="ECO:0000256" key="17">
    <source>
        <dbReference type="ARBA" id="ARBA00023136"/>
    </source>
</evidence>
<evidence type="ECO:0000256" key="1">
    <source>
        <dbReference type="ARBA" id="ARBA00004162"/>
    </source>
</evidence>
<keyword evidence="13 25" id="KW-0547">Nucleotide-binding</keyword>
<evidence type="ECO:0000256" key="13">
    <source>
        <dbReference type="ARBA" id="ARBA00022741"/>
    </source>
</evidence>
<dbReference type="FunFam" id="3.30.200.20:FF:000432">
    <property type="entry name" value="LRR receptor-like serine/threonine-protein kinase EFR"/>
    <property type="match status" value="1"/>
</dbReference>
<dbReference type="InterPro" id="IPR003591">
    <property type="entry name" value="Leu-rich_rpt_typical-subtyp"/>
</dbReference>
<dbReference type="Proteomes" id="UP000000768">
    <property type="component" value="Chromosome 4"/>
</dbReference>
<evidence type="ECO:0000256" key="24">
    <source>
        <dbReference type="ARBA" id="ARBA00072040"/>
    </source>
</evidence>
<dbReference type="Pfam" id="PF08263">
    <property type="entry name" value="LRRNT_2"/>
    <property type="match status" value="1"/>
</dbReference>
<dbReference type="SUPFAM" id="SSF56112">
    <property type="entry name" value="Protein kinase-like (PK-like)"/>
    <property type="match status" value="1"/>
</dbReference>
<evidence type="ECO:0000256" key="25">
    <source>
        <dbReference type="PROSITE-ProRule" id="PRU10141"/>
    </source>
</evidence>
<dbReference type="Pfam" id="PF13855">
    <property type="entry name" value="LRR_8"/>
    <property type="match status" value="2"/>
</dbReference>
<dbReference type="GO" id="GO:0004674">
    <property type="term" value="F:protein serine/threonine kinase activity"/>
    <property type="evidence" value="ECO:0007669"/>
    <property type="project" value="UniProtKB-KW"/>
</dbReference>
<protein>
    <recommendedName>
        <fullName evidence="24">Receptor kinase-like protein Xa21</fullName>
        <ecNumber evidence="4">2.7.11.1</ecNumber>
    </recommendedName>
</protein>
<evidence type="ECO:0000256" key="15">
    <source>
        <dbReference type="ARBA" id="ARBA00022840"/>
    </source>
</evidence>
<evidence type="ECO:0000256" key="20">
    <source>
        <dbReference type="ARBA" id="ARBA00047899"/>
    </source>
</evidence>
<feature type="binding site" evidence="25">
    <location>
        <position position="660"/>
    </location>
    <ligand>
        <name>ATP</name>
        <dbReference type="ChEBI" id="CHEBI:30616"/>
    </ligand>
</feature>
<evidence type="ECO:0000313" key="28">
    <source>
        <dbReference type="EMBL" id="OQU85325.1"/>
    </source>
</evidence>
<feature type="domain" description="Protein kinase" evidence="27">
    <location>
        <begin position="631"/>
        <end position="944"/>
    </location>
</feature>
<evidence type="ECO:0000256" key="7">
    <source>
        <dbReference type="ARBA" id="ARBA00022553"/>
    </source>
</evidence>
<evidence type="ECO:0000256" key="26">
    <source>
        <dbReference type="SAM" id="SignalP"/>
    </source>
</evidence>
<keyword evidence="12" id="KW-0677">Repeat</keyword>
<dbReference type="InterPro" id="IPR055414">
    <property type="entry name" value="LRR_R13L4/SHOC2-like"/>
</dbReference>
<dbReference type="SUPFAM" id="SSF52058">
    <property type="entry name" value="L domain-like"/>
    <property type="match status" value="2"/>
</dbReference>
<evidence type="ECO:0000256" key="18">
    <source>
        <dbReference type="ARBA" id="ARBA00023170"/>
    </source>
</evidence>
<evidence type="ECO:0000259" key="27">
    <source>
        <dbReference type="PROSITE" id="PS50011"/>
    </source>
</evidence>
<dbReference type="GO" id="GO:0005789">
    <property type="term" value="C:endoplasmic reticulum membrane"/>
    <property type="evidence" value="ECO:0007669"/>
    <property type="project" value="UniProtKB-SubCell"/>
</dbReference>
<dbReference type="eggNOG" id="ENOG502QPYS">
    <property type="taxonomic scope" value="Eukaryota"/>
</dbReference>
<dbReference type="Pfam" id="PF23598">
    <property type="entry name" value="LRR_14"/>
    <property type="match status" value="1"/>
</dbReference>
<evidence type="ECO:0000256" key="12">
    <source>
        <dbReference type="ARBA" id="ARBA00022737"/>
    </source>
</evidence>
<comment type="catalytic activity">
    <reaction evidence="20">
        <text>L-threonyl-[protein] + ATP = O-phospho-L-threonyl-[protein] + ADP + H(+)</text>
        <dbReference type="Rhea" id="RHEA:46608"/>
        <dbReference type="Rhea" id="RHEA-COMP:11060"/>
        <dbReference type="Rhea" id="RHEA-COMP:11605"/>
        <dbReference type="ChEBI" id="CHEBI:15378"/>
        <dbReference type="ChEBI" id="CHEBI:30013"/>
        <dbReference type="ChEBI" id="CHEBI:30616"/>
        <dbReference type="ChEBI" id="CHEBI:61977"/>
        <dbReference type="ChEBI" id="CHEBI:456216"/>
        <dbReference type="EC" id="2.7.11.1"/>
    </reaction>
</comment>
<dbReference type="PANTHER" id="PTHR48005">
    <property type="entry name" value="LEUCINE RICH REPEAT KINASE 2"/>
    <property type="match status" value="1"/>
</dbReference>
<dbReference type="OMA" id="PDALGMC"/>
<feature type="chain" id="PRO_5013074584" description="Receptor kinase-like protein Xa21" evidence="26">
    <location>
        <begin position="20"/>
        <end position="947"/>
    </location>
</feature>
<keyword evidence="19" id="KW-0325">Glycoprotein</keyword>
<dbReference type="Gene3D" id="3.30.200.20">
    <property type="entry name" value="Phosphorylase Kinase, domain 1"/>
    <property type="match status" value="1"/>
</dbReference>
<dbReference type="Pfam" id="PF00560">
    <property type="entry name" value="LRR_1"/>
    <property type="match status" value="1"/>
</dbReference>
<dbReference type="Gramene" id="OQU85325">
    <property type="protein sequence ID" value="OQU85325"/>
    <property type="gene ID" value="SORBI_3004G217500"/>
</dbReference>
<name>A0A1Z5RPF3_SORBI</name>
<dbReference type="PROSITE" id="PS00108">
    <property type="entry name" value="PROTEIN_KINASE_ST"/>
    <property type="match status" value="1"/>
</dbReference>
<keyword evidence="14" id="KW-0418">Kinase</keyword>
<keyword evidence="9" id="KW-0808">Transferase</keyword>
<dbReference type="Gene3D" id="3.80.10.10">
    <property type="entry name" value="Ribonuclease Inhibitor"/>
    <property type="match status" value="5"/>
</dbReference>
<evidence type="ECO:0000256" key="8">
    <source>
        <dbReference type="ARBA" id="ARBA00022614"/>
    </source>
</evidence>
<organism evidence="28 29">
    <name type="scientific">Sorghum bicolor</name>
    <name type="common">Sorghum</name>
    <name type="synonym">Sorghum vulgare</name>
    <dbReference type="NCBI Taxonomy" id="4558"/>
    <lineage>
        <taxon>Eukaryota</taxon>
        <taxon>Viridiplantae</taxon>
        <taxon>Streptophyta</taxon>
        <taxon>Embryophyta</taxon>
        <taxon>Tracheophyta</taxon>
        <taxon>Spermatophyta</taxon>
        <taxon>Magnoliopsida</taxon>
        <taxon>Liliopsida</taxon>
        <taxon>Poales</taxon>
        <taxon>Poaceae</taxon>
        <taxon>PACMAD clade</taxon>
        <taxon>Panicoideae</taxon>
        <taxon>Andropogonodae</taxon>
        <taxon>Andropogoneae</taxon>
        <taxon>Sorghinae</taxon>
        <taxon>Sorghum</taxon>
    </lineage>
</organism>
<dbReference type="InterPro" id="IPR011009">
    <property type="entry name" value="Kinase-like_dom_sf"/>
</dbReference>
<comment type="function">
    <text evidence="22">Receptor kinase that detects X.oryzae pv. oryzae protein Ax21 to promote innate immunity. Following X.oryzae pv. oryzae protein Ax21 detection, undergoes cleavage, releasing the processed protein kinase Xa21 chain.</text>
</comment>
<dbReference type="InterPro" id="IPR032675">
    <property type="entry name" value="LRR_dom_sf"/>
</dbReference>
<comment type="catalytic activity">
    <reaction evidence="21">
        <text>L-seryl-[protein] + ATP = O-phospho-L-seryl-[protein] + ADP + H(+)</text>
        <dbReference type="Rhea" id="RHEA:17989"/>
        <dbReference type="Rhea" id="RHEA-COMP:9863"/>
        <dbReference type="Rhea" id="RHEA-COMP:11604"/>
        <dbReference type="ChEBI" id="CHEBI:15378"/>
        <dbReference type="ChEBI" id="CHEBI:29999"/>
        <dbReference type="ChEBI" id="CHEBI:30616"/>
        <dbReference type="ChEBI" id="CHEBI:83421"/>
        <dbReference type="ChEBI" id="CHEBI:456216"/>
        <dbReference type="EC" id="2.7.11.1"/>
    </reaction>
</comment>
<feature type="signal peptide" evidence="26">
    <location>
        <begin position="1"/>
        <end position="19"/>
    </location>
</feature>
<proteinExistence type="inferred from homology"/>
<dbReference type="PROSITE" id="PS50011">
    <property type="entry name" value="PROTEIN_KINASE_DOM"/>
    <property type="match status" value="1"/>
</dbReference>
<keyword evidence="5" id="KW-1003">Cell membrane</keyword>
<dbReference type="SMART" id="SM00369">
    <property type="entry name" value="LRR_TYP"/>
    <property type="match status" value="10"/>
</dbReference>
<keyword evidence="18" id="KW-0675">Receptor</keyword>
<comment type="similarity">
    <text evidence="3">Belongs to the protein kinase superfamily. Ser/Thr protein kinase family.</text>
</comment>
<evidence type="ECO:0000256" key="9">
    <source>
        <dbReference type="ARBA" id="ARBA00022679"/>
    </source>
</evidence>
<keyword evidence="15 25" id="KW-0067">ATP-binding</keyword>
<dbReference type="Pfam" id="PF00069">
    <property type="entry name" value="Pkinase"/>
    <property type="match status" value="1"/>
</dbReference>
<evidence type="ECO:0000256" key="2">
    <source>
        <dbReference type="ARBA" id="ARBA00004389"/>
    </source>
</evidence>
<dbReference type="Gene3D" id="1.10.510.10">
    <property type="entry name" value="Transferase(Phosphotransferase) domain 1"/>
    <property type="match status" value="1"/>
</dbReference>
<keyword evidence="29" id="KW-1185">Reference proteome</keyword>
<dbReference type="InterPro" id="IPR017441">
    <property type="entry name" value="Protein_kinase_ATP_BS"/>
</dbReference>
<evidence type="ECO:0000256" key="4">
    <source>
        <dbReference type="ARBA" id="ARBA00012513"/>
    </source>
</evidence>
<dbReference type="SMART" id="SM00220">
    <property type="entry name" value="S_TKc"/>
    <property type="match status" value="1"/>
</dbReference>
<dbReference type="InterPro" id="IPR008271">
    <property type="entry name" value="Ser/Thr_kinase_AS"/>
</dbReference>
<evidence type="ECO:0000256" key="23">
    <source>
        <dbReference type="ARBA" id="ARBA00056628"/>
    </source>
</evidence>
<comment type="function">
    <text evidence="23">The processed protein kinase Xa21 chain released by protein cleavage after X.oryzae pv. oryzae protein Ax21 detection translocates into the nucleus where it can bind and regulate WRKY62, a transcription factor. Confers resistance to the bacterial pathogen X.oryzae pv. oryzae (Xoo).</text>
</comment>
<dbReference type="PANTHER" id="PTHR48005:SF88">
    <property type="entry name" value="PROTEIN KINASE DOMAIN-CONTAINING PROTEIN"/>
    <property type="match status" value="1"/>
</dbReference>
<evidence type="ECO:0000256" key="11">
    <source>
        <dbReference type="ARBA" id="ARBA00022729"/>
    </source>
</evidence>
<dbReference type="FunFam" id="1.10.510.10:FF:000358">
    <property type="entry name" value="Putative leucine-rich repeat receptor-like serine/threonine-protein kinase"/>
    <property type="match status" value="1"/>
</dbReference>
<dbReference type="EMBL" id="CM000763">
    <property type="protein sequence ID" value="OQU85325.1"/>
    <property type="molecule type" value="Genomic_DNA"/>
</dbReference>
<dbReference type="InParanoid" id="A0A1Z5RPF3"/>
<reference evidence="28 29" key="1">
    <citation type="journal article" date="2009" name="Nature">
        <title>The Sorghum bicolor genome and the diversification of grasses.</title>
        <authorList>
            <person name="Paterson A.H."/>
            <person name="Bowers J.E."/>
            <person name="Bruggmann R."/>
            <person name="Dubchak I."/>
            <person name="Grimwood J."/>
            <person name="Gundlach H."/>
            <person name="Haberer G."/>
            <person name="Hellsten U."/>
            <person name="Mitros T."/>
            <person name="Poliakov A."/>
            <person name="Schmutz J."/>
            <person name="Spannagl M."/>
            <person name="Tang H."/>
            <person name="Wang X."/>
            <person name="Wicker T."/>
            <person name="Bharti A.K."/>
            <person name="Chapman J."/>
            <person name="Feltus F.A."/>
            <person name="Gowik U."/>
            <person name="Grigoriev I.V."/>
            <person name="Lyons E."/>
            <person name="Maher C.A."/>
            <person name="Martis M."/>
            <person name="Narechania A."/>
            <person name="Otillar R.P."/>
            <person name="Penning B.W."/>
            <person name="Salamov A.A."/>
            <person name="Wang Y."/>
            <person name="Zhang L."/>
            <person name="Carpita N.C."/>
            <person name="Freeling M."/>
            <person name="Gingle A.R."/>
            <person name="Hash C.T."/>
            <person name="Keller B."/>
            <person name="Klein P."/>
            <person name="Kresovich S."/>
            <person name="McCann M.C."/>
            <person name="Ming R."/>
            <person name="Peterson D.G."/>
            <person name="Mehboob-ur-Rahman"/>
            <person name="Ware D."/>
            <person name="Westhoff P."/>
            <person name="Mayer K.F."/>
            <person name="Messing J."/>
            <person name="Rokhsar D.S."/>
        </authorList>
    </citation>
    <scope>NUCLEOTIDE SEQUENCE [LARGE SCALE GENOMIC DNA]</scope>
    <source>
        <strain evidence="29">cv. BTx623</strain>
    </source>
</reference>
<evidence type="ECO:0000256" key="6">
    <source>
        <dbReference type="ARBA" id="ARBA00022527"/>
    </source>
</evidence>
<evidence type="ECO:0000256" key="10">
    <source>
        <dbReference type="ARBA" id="ARBA00022692"/>
    </source>
</evidence>
<keyword evidence="17" id="KW-0472">Membrane</keyword>
<keyword evidence="8" id="KW-0433">Leucine-rich repeat</keyword>